<dbReference type="AlphaFoldDB" id="A0A060SQM8"/>
<dbReference type="CDD" id="cd01647">
    <property type="entry name" value="RT_LTR"/>
    <property type="match status" value="1"/>
</dbReference>
<dbReference type="PANTHER" id="PTHR24559:SF440">
    <property type="entry name" value="RIBONUCLEASE H"/>
    <property type="match status" value="1"/>
</dbReference>
<dbReference type="STRING" id="5643.A0A060SQM8"/>
<proteinExistence type="predicted"/>
<feature type="domain" description="Reverse transcriptase" evidence="1">
    <location>
        <begin position="1"/>
        <end position="83"/>
    </location>
</feature>
<dbReference type="PROSITE" id="PS50878">
    <property type="entry name" value="RT_POL"/>
    <property type="match status" value="1"/>
</dbReference>
<accession>A0A060SQM8</accession>
<dbReference type="Pfam" id="PF00078">
    <property type="entry name" value="RVT_1"/>
    <property type="match status" value="1"/>
</dbReference>
<sequence length="117" mass="13524">MPFGLLNSLATFQHFINEVIAGLMDMCIVVYLNDILIYSNSLEEHQQHVKEVLRRVRKFKLFAARADKCASHMTSVNYLGYILSPEGLRFANFYCQFIHNYLEIILLLTHLTCKGVP</sequence>
<dbReference type="InterPro" id="IPR053134">
    <property type="entry name" value="RNA-dir_DNA_polymerase"/>
</dbReference>
<dbReference type="Proteomes" id="UP000029665">
    <property type="component" value="Unassembled WGS sequence"/>
</dbReference>
<evidence type="ECO:0000313" key="2">
    <source>
        <dbReference type="EMBL" id="CDO74534.1"/>
    </source>
</evidence>
<comment type="caution">
    <text evidence="2">The sequence shown here is derived from an EMBL/GenBank/DDBJ whole genome shotgun (WGS) entry which is preliminary data.</text>
</comment>
<organism evidence="2 3">
    <name type="scientific">Pycnoporus cinnabarinus</name>
    <name type="common">Cinnabar-red polypore</name>
    <name type="synonym">Trametes cinnabarina</name>
    <dbReference type="NCBI Taxonomy" id="5643"/>
    <lineage>
        <taxon>Eukaryota</taxon>
        <taxon>Fungi</taxon>
        <taxon>Dikarya</taxon>
        <taxon>Basidiomycota</taxon>
        <taxon>Agaricomycotina</taxon>
        <taxon>Agaricomycetes</taxon>
        <taxon>Polyporales</taxon>
        <taxon>Polyporaceae</taxon>
        <taxon>Trametes</taxon>
    </lineage>
</organism>
<dbReference type="Gene3D" id="3.30.70.270">
    <property type="match status" value="1"/>
</dbReference>
<dbReference type="OrthoDB" id="2798231at2759"/>
<name>A0A060SQM8_PYCCI</name>
<dbReference type="SUPFAM" id="SSF56672">
    <property type="entry name" value="DNA/RNA polymerases"/>
    <property type="match status" value="1"/>
</dbReference>
<dbReference type="HOGENOM" id="CLU_000384_33_7_1"/>
<dbReference type="InterPro" id="IPR043502">
    <property type="entry name" value="DNA/RNA_pol_sf"/>
</dbReference>
<protein>
    <recommendedName>
        <fullName evidence="1">Reverse transcriptase domain-containing protein</fullName>
    </recommendedName>
</protein>
<reference evidence="2" key="1">
    <citation type="submission" date="2014-01" db="EMBL/GenBank/DDBJ databases">
        <title>The genome of the white-rot fungus Pycnoporus cinnabarinus: a basidiomycete model with a versatile arsenal for lignocellulosic biomass breakdown.</title>
        <authorList>
            <person name="Levasseur A."/>
            <person name="Lomascolo A."/>
            <person name="Ruiz-Duenas F.J."/>
            <person name="Uzan E."/>
            <person name="Piumi F."/>
            <person name="Kues U."/>
            <person name="Ram A.F.J."/>
            <person name="Murat C."/>
            <person name="Haon M."/>
            <person name="Benoit I."/>
            <person name="Arfi Y."/>
            <person name="Chevret D."/>
            <person name="Drula E."/>
            <person name="Kwon M.J."/>
            <person name="Gouret P."/>
            <person name="Lesage-Meessen L."/>
            <person name="Lombard V."/>
            <person name="Mariette J."/>
            <person name="Noirot C."/>
            <person name="Park J."/>
            <person name="Patyshakuliyeva A."/>
            <person name="Wieneger R.A.B."/>
            <person name="Wosten H.A.B."/>
            <person name="Martin F."/>
            <person name="Coutinho P.M."/>
            <person name="de Vries R."/>
            <person name="Martinez A.T."/>
            <person name="Klopp C."/>
            <person name="Pontarotti P."/>
            <person name="Henrissat B."/>
            <person name="Record E."/>
        </authorList>
    </citation>
    <scope>NUCLEOTIDE SEQUENCE [LARGE SCALE GENOMIC DNA]</scope>
    <source>
        <strain evidence="2">BRFM137</strain>
    </source>
</reference>
<evidence type="ECO:0000259" key="1">
    <source>
        <dbReference type="PROSITE" id="PS50878"/>
    </source>
</evidence>
<gene>
    <name evidence="2" type="ORF">BN946_scf184859.g5</name>
</gene>
<dbReference type="EMBL" id="CCBP010000181">
    <property type="protein sequence ID" value="CDO74534.1"/>
    <property type="molecule type" value="Genomic_DNA"/>
</dbReference>
<keyword evidence="3" id="KW-1185">Reference proteome</keyword>
<evidence type="ECO:0000313" key="3">
    <source>
        <dbReference type="Proteomes" id="UP000029665"/>
    </source>
</evidence>
<dbReference type="PANTHER" id="PTHR24559">
    <property type="entry name" value="TRANSPOSON TY3-I GAG-POL POLYPROTEIN"/>
    <property type="match status" value="1"/>
</dbReference>
<dbReference type="InterPro" id="IPR043128">
    <property type="entry name" value="Rev_trsase/Diguanyl_cyclase"/>
</dbReference>
<dbReference type="InterPro" id="IPR000477">
    <property type="entry name" value="RT_dom"/>
</dbReference>
<dbReference type="FunFam" id="3.30.70.270:FF:000003">
    <property type="entry name" value="Transposon Ty3-G Gag-Pol polyprotein"/>
    <property type="match status" value="1"/>
</dbReference>